<dbReference type="RefSeq" id="WP_007787362.1">
    <property type="nucleotide sequence ID" value="NZ_CM001441.1"/>
</dbReference>
<keyword evidence="2" id="KW-1185">Reference proteome</keyword>
<dbReference type="HOGENOM" id="CLU_173877_0_0_9"/>
<protein>
    <submittedName>
        <fullName evidence="1">Uncharacterized protein</fullName>
    </submittedName>
</protein>
<dbReference type="Proteomes" id="UP000005104">
    <property type="component" value="Chromosome"/>
</dbReference>
<dbReference type="EMBL" id="CM001441">
    <property type="protein sequence ID" value="EHQ92114.1"/>
    <property type="molecule type" value="Genomic_DNA"/>
</dbReference>
<dbReference type="STRING" id="768710.DesyoDRAFT_5183"/>
<reference evidence="1 2" key="1">
    <citation type="submission" date="2011-11" db="EMBL/GenBank/DDBJ databases">
        <title>The Noncontiguous Finished genome of Desulfosporosinus youngiae DSM 17734.</title>
        <authorList>
            <consortium name="US DOE Joint Genome Institute (JGI-PGF)"/>
            <person name="Lucas S."/>
            <person name="Han J."/>
            <person name="Lapidus A."/>
            <person name="Cheng J.-F."/>
            <person name="Goodwin L."/>
            <person name="Pitluck S."/>
            <person name="Peters L."/>
            <person name="Ovchinnikova G."/>
            <person name="Lu M."/>
            <person name="Land M.L."/>
            <person name="Hauser L."/>
            <person name="Pester M."/>
            <person name="Spring S."/>
            <person name="Ollivier B."/>
            <person name="Rattei T."/>
            <person name="Klenk H.-P."/>
            <person name="Wagner M."/>
            <person name="Loy A."/>
            <person name="Woyke T.J."/>
        </authorList>
    </citation>
    <scope>NUCLEOTIDE SEQUENCE [LARGE SCALE GENOMIC DNA]</scope>
    <source>
        <strain evidence="1 2">DSM 17734</strain>
    </source>
</reference>
<dbReference type="OrthoDB" id="1707431at2"/>
<evidence type="ECO:0000313" key="2">
    <source>
        <dbReference type="Proteomes" id="UP000005104"/>
    </source>
</evidence>
<dbReference type="AlphaFoldDB" id="H5XZR8"/>
<proteinExistence type="predicted"/>
<accession>H5XZR8</accession>
<name>H5XZR8_9FIRM</name>
<organism evidence="1 2">
    <name type="scientific">Desulfosporosinus youngiae DSM 17734</name>
    <dbReference type="NCBI Taxonomy" id="768710"/>
    <lineage>
        <taxon>Bacteria</taxon>
        <taxon>Bacillati</taxon>
        <taxon>Bacillota</taxon>
        <taxon>Clostridia</taxon>
        <taxon>Eubacteriales</taxon>
        <taxon>Desulfitobacteriaceae</taxon>
        <taxon>Desulfosporosinus</taxon>
    </lineage>
</organism>
<gene>
    <name evidence="1" type="ORF">DesyoDRAFT_5183</name>
</gene>
<sequence>MKIIAKPVEMVAWFDQAGKPHPVRFRHEGSVVQVQRVVHTVEEKIAGKRMIIFRCQSEIDGILKVFELNYEVQACKWMLWKM</sequence>
<evidence type="ECO:0000313" key="1">
    <source>
        <dbReference type="EMBL" id="EHQ92114.1"/>
    </source>
</evidence>